<proteinExistence type="predicted"/>
<dbReference type="CDD" id="cd07302">
    <property type="entry name" value="CHD"/>
    <property type="match status" value="1"/>
</dbReference>
<evidence type="ECO:0000313" key="5">
    <source>
        <dbReference type="Proteomes" id="UP000887540"/>
    </source>
</evidence>
<organism evidence="5 6">
    <name type="scientific">Acrobeloides nanus</name>
    <dbReference type="NCBI Taxonomy" id="290746"/>
    <lineage>
        <taxon>Eukaryota</taxon>
        <taxon>Metazoa</taxon>
        <taxon>Ecdysozoa</taxon>
        <taxon>Nematoda</taxon>
        <taxon>Chromadorea</taxon>
        <taxon>Rhabditida</taxon>
        <taxon>Tylenchina</taxon>
        <taxon>Cephalobomorpha</taxon>
        <taxon>Cephaloboidea</taxon>
        <taxon>Cephalobidae</taxon>
        <taxon>Acrobeloides</taxon>
    </lineage>
</organism>
<dbReference type="Pfam" id="PF00211">
    <property type="entry name" value="Guanylate_cyc"/>
    <property type="match status" value="1"/>
</dbReference>
<protein>
    <submittedName>
        <fullName evidence="6">Guanylate cyclase domain-containing protein</fullName>
    </submittedName>
</protein>
<feature type="domain" description="Guanylate cyclase" evidence="4">
    <location>
        <begin position="21"/>
        <end position="148"/>
    </location>
</feature>
<sequence length="311" mass="35126">MIVEQRLHQTTEIAEAFPEATCMISSIAFFEVILNNCNAKEIFTLVTNLFYVYDRLIDLHKCHKVASIKDAYFVVAGIKDKSDHASRILNLAIGFLHESKQIIIPQINMPVVLRIAIHTGPVVAGLVGKTTVRYTIVGEGFDFANQLIQLEEIPGQIILTSATRNCVKKSEKDSFVFINNGYKQVRKNQATCTFRLEKNQKKSVWDIIGREPDPLKSVDGYKELFENDLNKWLDLERDLQRQLVVIALMRNKPIPSSTVAYKRLRWAQLSRNKRSFKSGDSGDLKGSRDSGVSLASSNSSIRTKSSLCEIM</sequence>
<accession>A0A914CEP0</accession>
<evidence type="ECO:0000256" key="1">
    <source>
        <dbReference type="ARBA" id="ARBA00001436"/>
    </source>
</evidence>
<comment type="catalytic activity">
    <reaction evidence="1">
        <text>GTP = 3',5'-cyclic GMP + diphosphate</text>
        <dbReference type="Rhea" id="RHEA:13665"/>
        <dbReference type="ChEBI" id="CHEBI:33019"/>
        <dbReference type="ChEBI" id="CHEBI:37565"/>
        <dbReference type="ChEBI" id="CHEBI:57746"/>
        <dbReference type="EC" id="4.6.1.2"/>
    </reaction>
</comment>
<dbReference type="AlphaFoldDB" id="A0A914CEP0"/>
<dbReference type="InterPro" id="IPR001054">
    <property type="entry name" value="A/G_cyclase"/>
</dbReference>
<dbReference type="PANTHER" id="PTHR45655:SF1">
    <property type="entry name" value="SOLUBLE GUANYLATE CYCLASE GCY-37"/>
    <property type="match status" value="1"/>
</dbReference>
<keyword evidence="2" id="KW-0456">Lyase</keyword>
<dbReference type="PANTHER" id="PTHR45655">
    <property type="entry name" value="GUANYLATE CYCLASE SOLUBLE SUBUNIT BETA-2"/>
    <property type="match status" value="1"/>
</dbReference>
<dbReference type="WBParaSite" id="ACRNAN_Path_905.g3482.t1">
    <property type="protein sequence ID" value="ACRNAN_Path_905.g3482.t1"/>
    <property type="gene ID" value="ACRNAN_Path_905.g3482"/>
</dbReference>
<dbReference type="PROSITE" id="PS50125">
    <property type="entry name" value="GUANYLATE_CYCLASE_2"/>
    <property type="match status" value="1"/>
</dbReference>
<evidence type="ECO:0000259" key="4">
    <source>
        <dbReference type="PROSITE" id="PS50125"/>
    </source>
</evidence>
<name>A0A914CEP0_9BILA</name>
<dbReference type="GO" id="GO:0070482">
    <property type="term" value="P:response to oxygen levels"/>
    <property type="evidence" value="ECO:0007669"/>
    <property type="project" value="TreeGrafter"/>
</dbReference>
<dbReference type="SUPFAM" id="SSF55073">
    <property type="entry name" value="Nucleotide cyclase"/>
    <property type="match status" value="1"/>
</dbReference>
<evidence type="ECO:0000256" key="3">
    <source>
        <dbReference type="SAM" id="MobiDB-lite"/>
    </source>
</evidence>
<dbReference type="GO" id="GO:0019934">
    <property type="term" value="P:cGMP-mediated signaling"/>
    <property type="evidence" value="ECO:0007669"/>
    <property type="project" value="TreeGrafter"/>
</dbReference>
<evidence type="ECO:0000313" key="6">
    <source>
        <dbReference type="WBParaSite" id="ACRNAN_Path_905.g3482.t1"/>
    </source>
</evidence>
<dbReference type="GO" id="GO:0008074">
    <property type="term" value="C:guanylate cyclase complex, soluble"/>
    <property type="evidence" value="ECO:0007669"/>
    <property type="project" value="TreeGrafter"/>
</dbReference>
<keyword evidence="5" id="KW-1185">Reference proteome</keyword>
<evidence type="ECO:0000256" key="2">
    <source>
        <dbReference type="ARBA" id="ARBA00023239"/>
    </source>
</evidence>
<dbReference type="GO" id="GO:0004383">
    <property type="term" value="F:guanylate cyclase activity"/>
    <property type="evidence" value="ECO:0007669"/>
    <property type="project" value="UniProtKB-EC"/>
</dbReference>
<feature type="region of interest" description="Disordered" evidence="3">
    <location>
        <begin position="275"/>
        <end position="297"/>
    </location>
</feature>
<dbReference type="Proteomes" id="UP000887540">
    <property type="component" value="Unplaced"/>
</dbReference>
<dbReference type="InterPro" id="IPR029787">
    <property type="entry name" value="Nucleotide_cyclase"/>
</dbReference>
<dbReference type="SMART" id="SM00044">
    <property type="entry name" value="CYCc"/>
    <property type="match status" value="1"/>
</dbReference>
<reference evidence="6" key="1">
    <citation type="submission" date="2022-11" db="UniProtKB">
        <authorList>
            <consortium name="WormBaseParasite"/>
        </authorList>
    </citation>
    <scope>IDENTIFICATION</scope>
</reference>
<dbReference type="Gene3D" id="3.30.70.1230">
    <property type="entry name" value="Nucleotide cyclase"/>
    <property type="match status" value="1"/>
</dbReference>